<evidence type="ECO:0000313" key="2">
    <source>
        <dbReference type="EMBL" id="KFC18532.1"/>
    </source>
</evidence>
<keyword evidence="3" id="KW-0503">Monooxygenase</keyword>
<dbReference type="InterPro" id="IPR025291">
    <property type="entry name" value="DUF4153"/>
</dbReference>
<dbReference type="EMBL" id="JPLY01000001">
    <property type="protein sequence ID" value="KFC23134.1"/>
    <property type="molecule type" value="Genomic_DNA"/>
</dbReference>
<accession>A0A085BKY9</accession>
<dbReference type="Proteomes" id="UP000028623">
    <property type="component" value="Unassembled WGS sequence"/>
</dbReference>
<dbReference type="GO" id="GO:0004497">
    <property type="term" value="F:monooxygenase activity"/>
    <property type="evidence" value="ECO:0007669"/>
    <property type="project" value="UniProtKB-KW"/>
</dbReference>
<name>A0A085BKY9_9FLAO</name>
<keyword evidence="1" id="KW-1133">Transmembrane helix</keyword>
<keyword evidence="3" id="KW-0560">Oxidoreductase</keyword>
<keyword evidence="4" id="KW-1185">Reference proteome</keyword>
<reference evidence="3 4" key="1">
    <citation type="submission" date="2014-07" db="EMBL/GenBank/DDBJ databases">
        <title>Epilithonimonas lactis LMG 22401 Genome.</title>
        <authorList>
            <person name="Pipes S.E."/>
            <person name="Stropko S.J."/>
        </authorList>
    </citation>
    <scope>NUCLEOTIDE SEQUENCE [LARGE SCALE GENOMIC DNA]</scope>
    <source>
        <strain evidence="3 4">LMG 24401</strain>
    </source>
</reference>
<dbReference type="RefSeq" id="WP_034972811.1">
    <property type="nucleotide sequence ID" value="NZ_FOFI01000003.1"/>
</dbReference>
<dbReference type="OrthoDB" id="627992at2"/>
<sequence length="464" mass="53802">MKKHHLIFITVLAIIVLFYKEYVALNLGIFGIFLSILTFAQTKSEFRTKSFLTLFVTSIFSSFAFAWFGDAISFVSVFVSVFLLRFKGTYPKLKPFLYIEVLLFNLFSFLGRVFYTEQWFEKPKEGGGFGKKLITFILIPGILITIFLCIYSAGSSHFDQFFSEMKLDFSFFDIIILAVIGFYVGFIFWNFGVERFIFKQNRFLNDDFSGLIKIQRPTFSFLDIDSERTSGLISFSALNILLLVFIATYNYEQFFEVTKSADGLSAETHERVNAVIMSIVMAILVILFYFKRGFNFDENAKSLKISAKIWIVLNAVLVISASLKNSEYIINFGLTYKRLGVYAFLTMALIGLIFTFIKIQNRKTNAFLFNRMFWASYGLILVCSYVNWGGIITSNNIKRKDFADNYHLVSISYNEKILLDYAEKTGNSEMKNQLKERIESYQKETFLSKILYYETINIEKPNRQ</sequence>
<feature type="transmembrane region" description="Helical" evidence="1">
    <location>
        <begin position="96"/>
        <end position="115"/>
    </location>
</feature>
<proteinExistence type="predicted"/>
<feature type="transmembrane region" description="Helical" evidence="1">
    <location>
        <begin position="136"/>
        <end position="154"/>
    </location>
</feature>
<feature type="transmembrane region" description="Helical" evidence="1">
    <location>
        <begin position="6"/>
        <end position="39"/>
    </location>
</feature>
<dbReference type="eggNOG" id="ENOG502Z8CA">
    <property type="taxonomic scope" value="Bacteria"/>
</dbReference>
<evidence type="ECO:0000313" key="3">
    <source>
        <dbReference type="EMBL" id="KFC23134.1"/>
    </source>
</evidence>
<dbReference type="AlphaFoldDB" id="A0A085BKY9"/>
<feature type="transmembrane region" description="Helical" evidence="1">
    <location>
        <begin position="339"/>
        <end position="357"/>
    </location>
</feature>
<evidence type="ECO:0000313" key="4">
    <source>
        <dbReference type="Proteomes" id="UP000028623"/>
    </source>
</evidence>
<comment type="caution">
    <text evidence="3">The sequence shown here is derived from an EMBL/GenBank/DDBJ whole genome shotgun (WGS) entry which is preliminary data.</text>
</comment>
<dbReference type="EMBL" id="JPLY01000006">
    <property type="protein sequence ID" value="KFC18532.1"/>
    <property type="molecule type" value="Genomic_DNA"/>
</dbReference>
<dbReference type="STRING" id="421072.SAMN04488097_2906"/>
<protein>
    <submittedName>
        <fullName evidence="3">Beta-carotene 15,15'-monooxygenase</fullName>
    </submittedName>
</protein>
<keyword evidence="1" id="KW-0812">Transmembrane</keyword>
<gene>
    <name evidence="3" type="ORF">IO89_00555</name>
    <name evidence="2" type="ORF">IO89_16885</name>
</gene>
<organism evidence="3 4">
    <name type="scientific">Epilithonimonas lactis</name>
    <dbReference type="NCBI Taxonomy" id="421072"/>
    <lineage>
        <taxon>Bacteria</taxon>
        <taxon>Pseudomonadati</taxon>
        <taxon>Bacteroidota</taxon>
        <taxon>Flavobacteriia</taxon>
        <taxon>Flavobacteriales</taxon>
        <taxon>Weeksellaceae</taxon>
        <taxon>Chryseobacterium group</taxon>
        <taxon>Epilithonimonas</taxon>
    </lineage>
</organism>
<feature type="transmembrane region" description="Helical" evidence="1">
    <location>
        <begin position="271"/>
        <end position="290"/>
    </location>
</feature>
<feature type="transmembrane region" description="Helical" evidence="1">
    <location>
        <begin position="369"/>
        <end position="388"/>
    </location>
</feature>
<evidence type="ECO:0000256" key="1">
    <source>
        <dbReference type="SAM" id="Phobius"/>
    </source>
</evidence>
<feature type="transmembrane region" description="Helical" evidence="1">
    <location>
        <begin position="232"/>
        <end position="251"/>
    </location>
</feature>
<dbReference type="Pfam" id="PF13687">
    <property type="entry name" value="DUF4153"/>
    <property type="match status" value="1"/>
</dbReference>
<feature type="transmembrane region" description="Helical" evidence="1">
    <location>
        <begin position="174"/>
        <end position="193"/>
    </location>
</feature>
<feature type="transmembrane region" description="Helical" evidence="1">
    <location>
        <begin position="51"/>
        <end position="84"/>
    </location>
</feature>
<keyword evidence="1" id="KW-0472">Membrane</keyword>